<keyword evidence="3" id="KW-0472">Membrane</keyword>
<keyword evidence="2" id="KW-0904">Protein phosphatase</keyword>
<evidence type="ECO:0000313" key="6">
    <source>
        <dbReference type="EMBL" id="ASG54675.1"/>
    </source>
</evidence>
<feature type="transmembrane region" description="Helical" evidence="3">
    <location>
        <begin position="248"/>
        <end position="270"/>
    </location>
</feature>
<keyword evidence="3" id="KW-1133">Transmembrane helix</keyword>
<dbReference type="Gene3D" id="3.90.190.10">
    <property type="entry name" value="Protein tyrosine phosphatase superfamily"/>
    <property type="match status" value="1"/>
</dbReference>
<evidence type="ECO:0000259" key="4">
    <source>
        <dbReference type="PROSITE" id="PS50054"/>
    </source>
</evidence>
<dbReference type="EMBL" id="CP022120">
    <property type="protein sequence ID" value="ASG54675.1"/>
    <property type="molecule type" value="Genomic_DNA"/>
</dbReference>
<feature type="domain" description="Tyrosine-protein phosphatase" evidence="4">
    <location>
        <begin position="304"/>
        <end position="441"/>
    </location>
</feature>
<feature type="transmembrane region" description="Helical" evidence="3">
    <location>
        <begin position="184"/>
        <end position="202"/>
    </location>
</feature>
<keyword evidence="7" id="KW-1185">Reference proteome</keyword>
<gene>
    <name evidence="6" type="ORF">LFZ56_10525</name>
</gene>
<keyword evidence="1" id="KW-0378">Hydrolase</keyword>
<name>A0A248K981_SALBN</name>
<dbReference type="Pfam" id="PF00782">
    <property type="entry name" value="DSPc"/>
    <property type="match status" value="1"/>
</dbReference>
<sequence length="441" mass="50813">MESERRKVLMQGTAWLLLLAPFFFLTYGKVNQFTAWRDAQFHDIGSMVLGWESAIPFIPWSIVPYWSLDLFYGLSLFICATTFEQCRLVRRLVLASVIACVGFLFFPLQFSFTRPTVTGAAGWLFTQLEQFDLPYNQSPSLHIILCWLLWRHFSHHLSGIWRRLCDVWFLLIAISVLTTWQHHFIDIITGLMAGMLIDWMVPAQCRWHWQVPNTVRFRLMRRYLFGMSLCIIVGVLLAPWSFWPSVCLCWLALSLLIVGCGYGGVGVAALCKDEEGRLSPAVYWLTFPWRWGMWLAMRWFTHRQPLANHIAADVYFGSYPRRTPVQNAVLDVTCEFPRPPVTSSKTYYCVPMLDLVPPDDAQLRLAVAMLEALRVEYGTVLVHCSLGLSRSAMVVAAWLLSYGHATTVEQAVAHIRACRPQIVLMDEHLEGLRQWQQKVTR</sequence>
<evidence type="ECO:0000256" key="3">
    <source>
        <dbReference type="SAM" id="Phobius"/>
    </source>
</evidence>
<dbReference type="PROSITE" id="PS00383">
    <property type="entry name" value="TYR_PHOSPHATASE_1"/>
    <property type="match status" value="1"/>
</dbReference>
<dbReference type="PROSITE" id="PS50056">
    <property type="entry name" value="TYR_PHOSPHATASE_2"/>
    <property type="match status" value="1"/>
</dbReference>
<dbReference type="InterPro" id="IPR029021">
    <property type="entry name" value="Prot-tyrosine_phosphatase-like"/>
</dbReference>
<dbReference type="InterPro" id="IPR000387">
    <property type="entry name" value="Tyr_Pase_dom"/>
</dbReference>
<dbReference type="SMART" id="SM00195">
    <property type="entry name" value="DSPc"/>
    <property type="match status" value="1"/>
</dbReference>
<feature type="transmembrane region" description="Helical" evidence="3">
    <location>
        <begin position="92"/>
        <end position="113"/>
    </location>
</feature>
<dbReference type="Proteomes" id="UP000197991">
    <property type="component" value="Chromosome"/>
</dbReference>
<organism evidence="6 7">
    <name type="scientific">Salmonella bongori serovar 66:z41:- str. SA19983605</name>
    <dbReference type="NCBI Taxonomy" id="1243617"/>
    <lineage>
        <taxon>Bacteria</taxon>
        <taxon>Pseudomonadati</taxon>
        <taxon>Pseudomonadota</taxon>
        <taxon>Gammaproteobacteria</taxon>
        <taxon>Enterobacterales</taxon>
        <taxon>Enterobacteriaceae</taxon>
        <taxon>Salmonella</taxon>
    </lineage>
</organism>
<dbReference type="SUPFAM" id="SSF52799">
    <property type="entry name" value="(Phosphotyrosine protein) phosphatases II"/>
    <property type="match status" value="1"/>
</dbReference>
<dbReference type="PROSITE" id="PS50054">
    <property type="entry name" value="TYR_PHOSPHATASE_DUAL"/>
    <property type="match status" value="1"/>
</dbReference>
<feature type="transmembrane region" description="Helical" evidence="3">
    <location>
        <begin position="57"/>
        <end position="80"/>
    </location>
</feature>
<evidence type="ECO:0000256" key="2">
    <source>
        <dbReference type="ARBA" id="ARBA00022912"/>
    </source>
</evidence>
<dbReference type="GeneID" id="44980482"/>
<feature type="domain" description="Tyrosine specific protein phosphatases" evidence="5">
    <location>
        <begin position="367"/>
        <end position="430"/>
    </location>
</feature>
<dbReference type="PANTHER" id="PTHR47216">
    <property type="match status" value="1"/>
</dbReference>
<reference evidence="6 7" key="1">
    <citation type="submission" date="2017-06" db="EMBL/GenBank/DDBJ databases">
        <title>Salmonella reference genomes for public health.</title>
        <authorList>
            <person name="Robertson J."/>
            <person name="Yoshida C."/>
            <person name="Gurnik S."/>
            <person name="Nash J."/>
        </authorList>
    </citation>
    <scope>NUCLEOTIDE SEQUENCE [LARGE SCALE GENOMIC DNA]</scope>
    <source>
        <strain evidence="6 7">SA19983605</strain>
    </source>
</reference>
<dbReference type="InterPro" id="IPR020422">
    <property type="entry name" value="TYR_PHOSPHATASE_DUAL_dom"/>
</dbReference>
<dbReference type="PANTHER" id="PTHR47216:SF4">
    <property type="entry name" value="OS01G0859400 PROTEIN"/>
    <property type="match status" value="1"/>
</dbReference>
<dbReference type="AlphaFoldDB" id="A0A248K981"/>
<dbReference type="RefSeq" id="WP_000443270.1">
    <property type="nucleotide sequence ID" value="NZ_CP022120.1"/>
</dbReference>
<dbReference type="InterPro" id="IPR016130">
    <property type="entry name" value="Tyr_Pase_AS"/>
</dbReference>
<dbReference type="OrthoDB" id="256494at2"/>
<feature type="transmembrane region" description="Helical" evidence="3">
    <location>
        <begin position="223"/>
        <end position="242"/>
    </location>
</feature>
<dbReference type="GO" id="GO:0004721">
    <property type="term" value="F:phosphoprotein phosphatase activity"/>
    <property type="evidence" value="ECO:0007669"/>
    <property type="project" value="UniProtKB-KW"/>
</dbReference>
<accession>A0A248K981</accession>
<dbReference type="SMART" id="SM00404">
    <property type="entry name" value="PTPc_motif"/>
    <property type="match status" value="1"/>
</dbReference>
<protein>
    <submittedName>
        <fullName evidence="6">Uncharacterized protein</fullName>
    </submittedName>
</protein>
<evidence type="ECO:0000259" key="5">
    <source>
        <dbReference type="PROSITE" id="PS50056"/>
    </source>
</evidence>
<dbReference type="InterPro" id="IPR003595">
    <property type="entry name" value="Tyr_Pase_cat"/>
</dbReference>
<dbReference type="InterPro" id="IPR000340">
    <property type="entry name" value="Dual-sp_phosphatase_cat-dom"/>
</dbReference>
<evidence type="ECO:0000313" key="7">
    <source>
        <dbReference type="Proteomes" id="UP000197991"/>
    </source>
</evidence>
<dbReference type="CDD" id="cd03386">
    <property type="entry name" value="PAP2_Aur1_like"/>
    <property type="match status" value="1"/>
</dbReference>
<keyword evidence="3" id="KW-0812">Transmembrane</keyword>
<dbReference type="CDD" id="cd14527">
    <property type="entry name" value="DSP_bac"/>
    <property type="match status" value="1"/>
</dbReference>
<proteinExistence type="predicted"/>
<evidence type="ECO:0000256" key="1">
    <source>
        <dbReference type="ARBA" id="ARBA00022801"/>
    </source>
</evidence>